<feature type="region of interest" description="Disordered" evidence="1">
    <location>
        <begin position="1"/>
        <end position="71"/>
    </location>
</feature>
<keyword evidence="3" id="KW-1185">Reference proteome</keyword>
<evidence type="ECO:0000313" key="3">
    <source>
        <dbReference type="Proteomes" id="UP000281553"/>
    </source>
</evidence>
<name>A0A3P7MC14_DIBLA</name>
<sequence length="98" mass="10189">MESTPQPCGPLVTSSKAAPSKQEDEEELAEGEHLDDAAAATAAAAAAAESKEQESRVILLNAPEPSRTKDLSNILLPPEVASMSCLECGDTLASDDHK</sequence>
<feature type="compositionally biased region" description="Low complexity" evidence="1">
    <location>
        <begin position="37"/>
        <end position="48"/>
    </location>
</feature>
<dbReference type="AlphaFoldDB" id="A0A3P7MC14"/>
<evidence type="ECO:0000313" key="2">
    <source>
        <dbReference type="EMBL" id="VDN19988.1"/>
    </source>
</evidence>
<proteinExistence type="predicted"/>
<dbReference type="EMBL" id="UYRU01070593">
    <property type="protein sequence ID" value="VDN19988.1"/>
    <property type="molecule type" value="Genomic_DNA"/>
</dbReference>
<protein>
    <submittedName>
        <fullName evidence="2">Uncharacterized protein</fullName>
    </submittedName>
</protein>
<dbReference type="Proteomes" id="UP000281553">
    <property type="component" value="Unassembled WGS sequence"/>
</dbReference>
<feature type="compositionally biased region" description="Polar residues" evidence="1">
    <location>
        <begin position="1"/>
        <end position="17"/>
    </location>
</feature>
<evidence type="ECO:0000256" key="1">
    <source>
        <dbReference type="SAM" id="MobiDB-lite"/>
    </source>
</evidence>
<accession>A0A3P7MC14</accession>
<organism evidence="2 3">
    <name type="scientific">Dibothriocephalus latus</name>
    <name type="common">Fish tapeworm</name>
    <name type="synonym">Diphyllobothrium latum</name>
    <dbReference type="NCBI Taxonomy" id="60516"/>
    <lineage>
        <taxon>Eukaryota</taxon>
        <taxon>Metazoa</taxon>
        <taxon>Spiralia</taxon>
        <taxon>Lophotrochozoa</taxon>
        <taxon>Platyhelminthes</taxon>
        <taxon>Cestoda</taxon>
        <taxon>Eucestoda</taxon>
        <taxon>Diphyllobothriidea</taxon>
        <taxon>Diphyllobothriidae</taxon>
        <taxon>Dibothriocephalus</taxon>
    </lineage>
</organism>
<gene>
    <name evidence="2" type="ORF">DILT_LOCUS13527</name>
</gene>
<reference evidence="2 3" key="1">
    <citation type="submission" date="2018-11" db="EMBL/GenBank/DDBJ databases">
        <authorList>
            <consortium name="Pathogen Informatics"/>
        </authorList>
    </citation>
    <scope>NUCLEOTIDE SEQUENCE [LARGE SCALE GENOMIC DNA]</scope>
</reference>